<evidence type="ECO:0000313" key="8">
    <source>
        <dbReference type="EMBL" id="GAP67055.1"/>
    </source>
</evidence>
<keyword evidence="4 5" id="KW-0804">Transcription</keyword>
<keyword evidence="9" id="KW-1185">Reference proteome</keyword>
<evidence type="ECO:0000256" key="1">
    <source>
        <dbReference type="ARBA" id="ARBA00022491"/>
    </source>
</evidence>
<proteinExistence type="inferred from homology"/>
<protein>
    <recommendedName>
        <fullName evidence="5">Heat-inducible transcription repressor HrcA</fullName>
    </recommendedName>
</protein>
<comment type="similarity">
    <text evidence="5">Belongs to the HrcA family.</text>
</comment>
<dbReference type="Proteomes" id="UP000253740">
    <property type="component" value="Unassembled WGS sequence"/>
</dbReference>
<evidence type="ECO:0000313" key="9">
    <source>
        <dbReference type="Proteomes" id="UP000253740"/>
    </source>
</evidence>
<evidence type="ECO:0000256" key="4">
    <source>
        <dbReference type="ARBA" id="ARBA00023163"/>
    </source>
</evidence>
<accession>A0A0K8QQ67</accession>
<sequence>MTVLRPLVSVAAAFAAAGIMTLLSGHSLDPRARQLLRTLIAQYLAEGQPVGSRTLARSSGLDVSPATIRNVMADLEELGLIASPHTSAGRVPTVQGLRVFVDSLIELKPLAREEMEHLEREFAREAGNTRDLLGGVSSLLSAVTHFAGVVTVPRGDDFPLRHIDFVALDGQRILVILVFADGQVQNRVLQLQRRLAPGELEQAANYLNAQYAGLRIDEIRARLLGELRAAGSELNRLLSAAMEVAAGAFAPAAEADVLVSGQTNLMGYQELSDLDRLRELFEAFQRKRDLLALLENCARAPGVRLFIGEESGFAALDGCTVVTAPYGAGGRVLGALGVIGPTRMAYDRVIPVVQATARLLSDALNRVVPTQ</sequence>
<dbReference type="SUPFAM" id="SSF55781">
    <property type="entry name" value="GAF domain-like"/>
    <property type="match status" value="1"/>
</dbReference>
<dbReference type="GO" id="GO:0003677">
    <property type="term" value="F:DNA binding"/>
    <property type="evidence" value="ECO:0007669"/>
    <property type="project" value="InterPro"/>
</dbReference>
<feature type="domain" description="Winged helix-turn-helix transcription repressor HrcA DNA-binding" evidence="7">
    <location>
        <begin position="29"/>
        <end position="96"/>
    </location>
</feature>
<reference evidence="8" key="1">
    <citation type="submission" date="2015-08" db="EMBL/GenBank/DDBJ databases">
        <title>Complete DNA Sequence of Pseudomonas syringae pv. actinidiae, the Causal Agent of Kiwifruit Canker Disease.</title>
        <authorList>
            <person name="Rikkerink E.H.A."/>
            <person name="Fineran P.C."/>
        </authorList>
    </citation>
    <scope>NUCLEOTIDE SEQUENCE</scope>
    <source>
        <strain evidence="8">SkMP5</strain>
    </source>
</reference>
<evidence type="ECO:0000256" key="3">
    <source>
        <dbReference type="ARBA" id="ARBA00023016"/>
    </source>
</evidence>
<keyword evidence="2 5" id="KW-0805">Transcription regulation</keyword>
<dbReference type="Gene3D" id="1.10.10.10">
    <property type="entry name" value="Winged helix-like DNA-binding domain superfamily/Winged helix DNA-binding domain"/>
    <property type="match status" value="1"/>
</dbReference>
<dbReference type="PANTHER" id="PTHR34824">
    <property type="entry name" value="HEAT-INDUCIBLE TRANSCRIPTION REPRESSOR HRCA"/>
    <property type="match status" value="1"/>
</dbReference>
<dbReference type="InterPro" id="IPR005104">
    <property type="entry name" value="WHTH_HrcA_DNA-bd"/>
</dbReference>
<dbReference type="InterPro" id="IPR029016">
    <property type="entry name" value="GAF-like_dom_sf"/>
</dbReference>
<dbReference type="Gene3D" id="3.30.450.40">
    <property type="match status" value="1"/>
</dbReference>
<feature type="domain" description="Heat-inducible transcription repressor HrcA C-terminal" evidence="6">
    <location>
        <begin position="131"/>
        <end position="350"/>
    </location>
</feature>
<dbReference type="Pfam" id="PF03444">
    <property type="entry name" value="WHD_HrcA"/>
    <property type="match status" value="1"/>
</dbReference>
<dbReference type="STRING" id="1475481.GCA_000953855_02418"/>
<dbReference type="NCBIfam" id="TIGR00331">
    <property type="entry name" value="hrcA"/>
    <property type="match status" value="1"/>
</dbReference>
<keyword evidence="1 5" id="KW-0678">Repressor</keyword>
<organism evidence="8">
    <name type="scientific">Mizugakiibacter sediminis</name>
    <dbReference type="NCBI Taxonomy" id="1475481"/>
    <lineage>
        <taxon>Bacteria</taxon>
        <taxon>Pseudomonadati</taxon>
        <taxon>Pseudomonadota</taxon>
        <taxon>Gammaproteobacteria</taxon>
        <taxon>Lysobacterales</taxon>
        <taxon>Rhodanobacteraceae</taxon>
        <taxon>Mizugakiibacter</taxon>
    </lineage>
</organism>
<evidence type="ECO:0000256" key="2">
    <source>
        <dbReference type="ARBA" id="ARBA00023015"/>
    </source>
</evidence>
<dbReference type="SUPFAM" id="SSF46785">
    <property type="entry name" value="Winged helix' DNA-binding domain"/>
    <property type="match status" value="1"/>
</dbReference>
<dbReference type="Pfam" id="PF01628">
    <property type="entry name" value="HrcA"/>
    <property type="match status" value="1"/>
</dbReference>
<dbReference type="InterPro" id="IPR021153">
    <property type="entry name" value="HrcA_C"/>
</dbReference>
<dbReference type="PIRSF" id="PIRSF005485">
    <property type="entry name" value="HrcA"/>
    <property type="match status" value="1"/>
</dbReference>
<dbReference type="InterPro" id="IPR036388">
    <property type="entry name" value="WH-like_DNA-bd_sf"/>
</dbReference>
<dbReference type="GO" id="GO:0045892">
    <property type="term" value="P:negative regulation of DNA-templated transcription"/>
    <property type="evidence" value="ECO:0007669"/>
    <property type="project" value="UniProtKB-UniRule"/>
</dbReference>
<name>A0A0K8QQ67_9GAMM</name>
<dbReference type="HAMAP" id="MF_00081">
    <property type="entry name" value="HrcA"/>
    <property type="match status" value="1"/>
</dbReference>
<evidence type="ECO:0000256" key="5">
    <source>
        <dbReference type="HAMAP-Rule" id="MF_00081"/>
    </source>
</evidence>
<evidence type="ECO:0000259" key="6">
    <source>
        <dbReference type="Pfam" id="PF01628"/>
    </source>
</evidence>
<dbReference type="AlphaFoldDB" id="A0A0K8QQ67"/>
<comment type="function">
    <text evidence="5">Negative regulator of class I heat shock genes (grpE-dnaK-dnaJ and groELS operons). Prevents heat-shock induction of these operons.</text>
</comment>
<dbReference type="InterPro" id="IPR002571">
    <property type="entry name" value="HrcA"/>
</dbReference>
<dbReference type="EMBL" id="DF970239">
    <property type="protein sequence ID" value="GAP67055.1"/>
    <property type="molecule type" value="Genomic_DNA"/>
</dbReference>
<keyword evidence="3 5" id="KW-0346">Stress response</keyword>
<dbReference type="PANTHER" id="PTHR34824:SF1">
    <property type="entry name" value="HEAT-INDUCIBLE TRANSCRIPTION REPRESSOR HRCA"/>
    <property type="match status" value="1"/>
</dbReference>
<gene>
    <name evidence="5" type="primary">hrcA</name>
    <name evidence="8" type="ORF">MBSD_n2371</name>
</gene>
<dbReference type="InterPro" id="IPR036390">
    <property type="entry name" value="WH_DNA-bd_sf"/>
</dbReference>
<evidence type="ECO:0000259" key="7">
    <source>
        <dbReference type="Pfam" id="PF03444"/>
    </source>
</evidence>